<dbReference type="OrthoDB" id="321365at2157"/>
<sequence>MQPTTDQRQYRPDSISWLSAELREEVQFVNDRGLKGRIYQWLRDVSELPGGDVLDIVDHHLSTVREKPDDEEGMGEFAMRRVDGDGTGNFPDSCEGCPHYGTRCPVFVDPVERRRREQLQLEHADADTSDKRRAYRRYAEEVGCHQITSALSDHVEQYQSLQERGLDLLEESDVTIGFTGEADEGARVEAEATQEGR</sequence>
<dbReference type="EMBL" id="FOXI01000018">
    <property type="protein sequence ID" value="SFQ07802.1"/>
    <property type="molecule type" value="Genomic_DNA"/>
</dbReference>
<gene>
    <name evidence="1" type="ORF">SAMN05216277_11843</name>
</gene>
<keyword evidence="2" id="KW-1185">Reference proteome</keyword>
<protein>
    <submittedName>
        <fullName evidence="1">Uncharacterized protein</fullName>
    </submittedName>
</protein>
<evidence type="ECO:0000313" key="1">
    <source>
        <dbReference type="EMBL" id="SFQ07802.1"/>
    </source>
</evidence>
<accession>A0A1I5VK91</accession>
<dbReference type="RefSeq" id="WP_074880318.1">
    <property type="nucleotide sequence ID" value="NZ_FOXI01000018.1"/>
</dbReference>
<reference evidence="2" key="1">
    <citation type="submission" date="2016-10" db="EMBL/GenBank/DDBJ databases">
        <authorList>
            <person name="Varghese N."/>
            <person name="Submissions S."/>
        </authorList>
    </citation>
    <scope>NUCLEOTIDE SEQUENCE [LARGE SCALE GENOMIC DNA]</scope>
    <source>
        <strain evidence="2">CGMCC 1.10329</strain>
    </source>
</reference>
<proteinExistence type="predicted"/>
<organism evidence="1 2">
    <name type="scientific">Halolamina pelagica</name>
    <dbReference type="NCBI Taxonomy" id="699431"/>
    <lineage>
        <taxon>Archaea</taxon>
        <taxon>Methanobacteriati</taxon>
        <taxon>Methanobacteriota</taxon>
        <taxon>Stenosarchaea group</taxon>
        <taxon>Halobacteria</taxon>
        <taxon>Halobacteriales</taxon>
        <taxon>Haloferacaceae</taxon>
    </lineage>
</organism>
<dbReference type="AlphaFoldDB" id="A0A1I5VK91"/>
<dbReference type="Proteomes" id="UP000183769">
    <property type="component" value="Unassembled WGS sequence"/>
</dbReference>
<name>A0A1I5VK91_9EURY</name>
<evidence type="ECO:0000313" key="2">
    <source>
        <dbReference type="Proteomes" id="UP000183769"/>
    </source>
</evidence>